<evidence type="ECO:0000313" key="1">
    <source>
        <dbReference type="EMBL" id="VEN50519.1"/>
    </source>
</evidence>
<dbReference type="Proteomes" id="UP000410492">
    <property type="component" value="Unassembled WGS sequence"/>
</dbReference>
<sequence>ISTALSCSF</sequence>
<keyword evidence="2" id="KW-1185">Reference proteome</keyword>
<organism evidence="1 2">
    <name type="scientific">Callosobruchus maculatus</name>
    <name type="common">Southern cowpea weevil</name>
    <name type="synonym">Pulse bruchid</name>
    <dbReference type="NCBI Taxonomy" id="64391"/>
    <lineage>
        <taxon>Eukaryota</taxon>
        <taxon>Metazoa</taxon>
        <taxon>Ecdysozoa</taxon>
        <taxon>Arthropoda</taxon>
        <taxon>Hexapoda</taxon>
        <taxon>Insecta</taxon>
        <taxon>Pterygota</taxon>
        <taxon>Neoptera</taxon>
        <taxon>Endopterygota</taxon>
        <taxon>Coleoptera</taxon>
        <taxon>Polyphaga</taxon>
        <taxon>Cucujiformia</taxon>
        <taxon>Chrysomeloidea</taxon>
        <taxon>Chrysomelidae</taxon>
        <taxon>Bruchinae</taxon>
        <taxon>Bruchini</taxon>
        <taxon>Callosobruchus</taxon>
    </lineage>
</organism>
<name>A0A653CS46_CALMS</name>
<gene>
    <name evidence="1" type="ORF">CALMAC_LOCUS11267</name>
</gene>
<evidence type="ECO:0000313" key="2">
    <source>
        <dbReference type="Proteomes" id="UP000410492"/>
    </source>
</evidence>
<accession>A0A653CS46</accession>
<protein>
    <submittedName>
        <fullName evidence="1">Uncharacterized protein</fullName>
    </submittedName>
</protein>
<reference evidence="1 2" key="1">
    <citation type="submission" date="2019-01" db="EMBL/GenBank/DDBJ databases">
        <authorList>
            <person name="Sayadi A."/>
        </authorList>
    </citation>
    <scope>NUCLEOTIDE SEQUENCE [LARGE SCALE GENOMIC DNA]</scope>
</reference>
<feature type="non-terminal residue" evidence="1">
    <location>
        <position position="1"/>
    </location>
</feature>
<proteinExistence type="predicted"/>
<dbReference type="EMBL" id="CAACVG010008632">
    <property type="protein sequence ID" value="VEN50519.1"/>
    <property type="molecule type" value="Genomic_DNA"/>
</dbReference>